<evidence type="ECO:0000313" key="2">
    <source>
        <dbReference type="EMBL" id="CAG9584585.1"/>
    </source>
</evidence>
<proteinExistence type="predicted"/>
<dbReference type="EMBL" id="CAKASE010000082">
    <property type="protein sequence ID" value="CAG9584585.1"/>
    <property type="molecule type" value="Genomic_DNA"/>
</dbReference>
<feature type="compositionally biased region" description="Polar residues" evidence="1">
    <location>
        <begin position="144"/>
        <end position="181"/>
    </location>
</feature>
<dbReference type="Proteomes" id="UP000789524">
    <property type="component" value="Unassembled WGS sequence"/>
</dbReference>
<dbReference type="OrthoDB" id="7451534at2759"/>
<feature type="region of interest" description="Disordered" evidence="1">
    <location>
        <begin position="25"/>
        <end position="73"/>
    </location>
</feature>
<name>A0A8J2RIR1_9NEOP</name>
<feature type="region of interest" description="Disordered" evidence="1">
    <location>
        <begin position="137"/>
        <end position="181"/>
    </location>
</feature>
<evidence type="ECO:0000313" key="3">
    <source>
        <dbReference type="Proteomes" id="UP000789524"/>
    </source>
</evidence>
<accession>A0A8J2RIR1</accession>
<reference evidence="2" key="1">
    <citation type="submission" date="2021-09" db="EMBL/GenBank/DDBJ databases">
        <authorList>
            <person name="Martin H S."/>
        </authorList>
    </citation>
    <scope>NUCLEOTIDE SEQUENCE</scope>
</reference>
<sequence>MFNPSAMPDVPVGYGKAMVTPVKKQLVLRKDNKTPPANEKSPMRFGRMPSPQCSLKDNKQPPSPTPNKRENTSNSRLLNDTILNLTLSILYNVLFWRLHRFVSYISYYQWQSMISVIAVGYLFWTATRETSRTYERVRGLSGADAQTSNQPTTPNRTTMSPRRQSLERNSNGNPPTTRNIQNRLPLTRRGSCTKENIRSAQGVVESKPAPLNEFQRQANLRDCMRKFRTKQFWHDSSIPIPTFILKIELLLKS</sequence>
<gene>
    <name evidence="2" type="ORF">DCHRY22_LOCUS15149</name>
</gene>
<dbReference type="AlphaFoldDB" id="A0A8J2RIR1"/>
<evidence type="ECO:0000256" key="1">
    <source>
        <dbReference type="SAM" id="MobiDB-lite"/>
    </source>
</evidence>
<keyword evidence="3" id="KW-1185">Reference proteome</keyword>
<protein>
    <submittedName>
        <fullName evidence="2">(African queen) hypothetical protein</fullName>
    </submittedName>
</protein>
<organism evidence="2 3">
    <name type="scientific">Danaus chrysippus</name>
    <name type="common">African queen</name>
    <dbReference type="NCBI Taxonomy" id="151541"/>
    <lineage>
        <taxon>Eukaryota</taxon>
        <taxon>Metazoa</taxon>
        <taxon>Ecdysozoa</taxon>
        <taxon>Arthropoda</taxon>
        <taxon>Hexapoda</taxon>
        <taxon>Insecta</taxon>
        <taxon>Pterygota</taxon>
        <taxon>Neoptera</taxon>
        <taxon>Endopterygota</taxon>
        <taxon>Lepidoptera</taxon>
        <taxon>Glossata</taxon>
        <taxon>Ditrysia</taxon>
        <taxon>Papilionoidea</taxon>
        <taxon>Nymphalidae</taxon>
        <taxon>Danainae</taxon>
        <taxon>Danaini</taxon>
        <taxon>Danaina</taxon>
        <taxon>Danaus</taxon>
        <taxon>Anosia</taxon>
    </lineage>
</organism>
<comment type="caution">
    <text evidence="2">The sequence shown here is derived from an EMBL/GenBank/DDBJ whole genome shotgun (WGS) entry which is preliminary data.</text>
</comment>